<feature type="binding site" evidence="5 8">
    <location>
        <begin position="156"/>
        <end position="158"/>
    </location>
    <ligand>
        <name>substrate</name>
    </ligand>
</feature>
<dbReference type="NCBIfam" id="TIGR00214">
    <property type="entry name" value="lipB"/>
    <property type="match status" value="1"/>
</dbReference>
<dbReference type="InterPro" id="IPR000544">
    <property type="entry name" value="Octanoyltransferase"/>
</dbReference>
<comment type="pathway">
    <text evidence="1 5 6">Protein modification; protein lipoylation via endogenous pathway; protein N(6)-(lipoyl)lysine from octanoyl-[acyl-carrier-protein]: step 1/2.</text>
</comment>
<evidence type="ECO:0000313" key="12">
    <source>
        <dbReference type="Proteomes" id="UP000253570"/>
    </source>
</evidence>
<organism evidence="11 12">
    <name type="scientific">PS1 clade bacterium</name>
    <dbReference type="NCBI Taxonomy" id="2175152"/>
    <lineage>
        <taxon>Bacteria</taxon>
        <taxon>Pseudomonadati</taxon>
        <taxon>Pseudomonadota</taxon>
        <taxon>Alphaproteobacteria</taxon>
        <taxon>PS1 clade</taxon>
    </lineage>
</organism>
<feature type="binding site" evidence="5 8">
    <location>
        <begin position="143"/>
        <end position="145"/>
    </location>
    <ligand>
        <name>substrate</name>
    </ligand>
</feature>
<proteinExistence type="inferred from homology"/>
<dbReference type="EMBL" id="QOQD01000006">
    <property type="protein sequence ID" value="RCL73491.1"/>
    <property type="molecule type" value="Genomic_DNA"/>
</dbReference>
<dbReference type="InterPro" id="IPR004143">
    <property type="entry name" value="BPL_LPL_catalytic"/>
</dbReference>
<dbReference type="NCBIfam" id="NF010921">
    <property type="entry name" value="PRK14341.1"/>
    <property type="match status" value="1"/>
</dbReference>
<comment type="subcellular location">
    <subcellularLocation>
        <location evidence="5">Cytoplasm</location>
    </subcellularLocation>
</comment>
<dbReference type="UniPathway" id="UPA00538">
    <property type="reaction ID" value="UER00592"/>
</dbReference>
<comment type="caution">
    <text evidence="11">The sequence shown here is derived from an EMBL/GenBank/DDBJ whole genome shotgun (WGS) entry which is preliminary data.</text>
</comment>
<evidence type="ECO:0000313" key="11">
    <source>
        <dbReference type="EMBL" id="RCL73491.1"/>
    </source>
</evidence>
<sequence>MTKKIELYKSNSLIDYQVATRYMESRADSIHKGDENELIWLLEHPPIYTAGSSAKKEELLIESEIPVYQTPRGGKFTYHGPGQRIIYVMLDLRRFNKDIRLFIETLEDILINTMDAFDIEVYPKRERIGLWIKKNKEEEKIGAIGLKVKKWISLHGIAININPDMQYFDGIIPCGISEFGVTCLNNIDPNISLNRFDQKFLENFELKIEKLITIDNLILSERI</sequence>
<evidence type="ECO:0000256" key="6">
    <source>
        <dbReference type="PIRNR" id="PIRNR016262"/>
    </source>
</evidence>
<dbReference type="GO" id="GO:0033819">
    <property type="term" value="F:lipoyl(octanoyl) transferase activity"/>
    <property type="evidence" value="ECO:0007669"/>
    <property type="project" value="UniProtKB-EC"/>
</dbReference>
<dbReference type="CDD" id="cd16444">
    <property type="entry name" value="LipB"/>
    <property type="match status" value="1"/>
</dbReference>
<comment type="catalytic activity">
    <reaction evidence="5 6">
        <text>octanoyl-[ACP] + L-lysyl-[protein] = N(6)-octanoyl-L-lysyl-[protein] + holo-[ACP] + H(+)</text>
        <dbReference type="Rhea" id="RHEA:17665"/>
        <dbReference type="Rhea" id="RHEA-COMP:9636"/>
        <dbReference type="Rhea" id="RHEA-COMP:9685"/>
        <dbReference type="Rhea" id="RHEA-COMP:9752"/>
        <dbReference type="Rhea" id="RHEA-COMP:9928"/>
        <dbReference type="ChEBI" id="CHEBI:15378"/>
        <dbReference type="ChEBI" id="CHEBI:29969"/>
        <dbReference type="ChEBI" id="CHEBI:64479"/>
        <dbReference type="ChEBI" id="CHEBI:78463"/>
        <dbReference type="ChEBI" id="CHEBI:78809"/>
        <dbReference type="EC" id="2.3.1.181"/>
    </reaction>
</comment>
<protein>
    <recommendedName>
        <fullName evidence="5 6">Octanoyltransferase</fullName>
        <ecNumber evidence="5 6">2.3.1.181</ecNumber>
    </recommendedName>
    <alternativeName>
        <fullName evidence="5">Lipoate-protein ligase B</fullName>
    </alternativeName>
    <alternativeName>
        <fullName evidence="5">Lipoyl/octanoyl transferase</fullName>
    </alternativeName>
    <alternativeName>
        <fullName evidence="5">Octanoyl-[acyl-carrier-protein]-protein N-octanoyltransferase</fullName>
    </alternativeName>
</protein>
<evidence type="ECO:0000256" key="2">
    <source>
        <dbReference type="ARBA" id="ARBA00022679"/>
    </source>
</evidence>
<dbReference type="PROSITE" id="PS51733">
    <property type="entry name" value="BPL_LPL_CATALYTIC"/>
    <property type="match status" value="1"/>
</dbReference>
<feature type="site" description="Lowers pKa of active site Cys" evidence="5 9">
    <location>
        <position position="140"/>
    </location>
</feature>
<evidence type="ECO:0000256" key="5">
    <source>
        <dbReference type="HAMAP-Rule" id="MF_00013"/>
    </source>
</evidence>
<keyword evidence="5" id="KW-0963">Cytoplasm</keyword>
<dbReference type="GO" id="GO:0009249">
    <property type="term" value="P:protein lipoylation"/>
    <property type="evidence" value="ECO:0007669"/>
    <property type="project" value="InterPro"/>
</dbReference>
<dbReference type="SUPFAM" id="SSF55681">
    <property type="entry name" value="Class II aaRS and biotin synthetases"/>
    <property type="match status" value="1"/>
</dbReference>
<evidence type="ECO:0000256" key="4">
    <source>
        <dbReference type="ARBA" id="ARBA00024732"/>
    </source>
</evidence>
<evidence type="ECO:0000256" key="7">
    <source>
        <dbReference type="PIRSR" id="PIRSR016262-1"/>
    </source>
</evidence>
<dbReference type="Gene3D" id="3.30.930.10">
    <property type="entry name" value="Bira Bifunctional Protein, Domain 2"/>
    <property type="match status" value="1"/>
</dbReference>
<dbReference type="AlphaFoldDB" id="A0A368DQL7"/>
<dbReference type="PROSITE" id="PS01313">
    <property type="entry name" value="LIPB"/>
    <property type="match status" value="1"/>
</dbReference>
<dbReference type="InterPro" id="IPR045864">
    <property type="entry name" value="aa-tRNA-synth_II/BPL/LPL"/>
</dbReference>
<dbReference type="NCBIfam" id="NF010925">
    <property type="entry name" value="PRK14345.1"/>
    <property type="match status" value="1"/>
</dbReference>
<reference evidence="11 12" key="1">
    <citation type="journal article" date="2018" name="Microbiome">
        <title>Fine metagenomic profile of the Mediterranean stratified and mixed water columns revealed by assembly and recruitment.</title>
        <authorList>
            <person name="Haro-Moreno J.M."/>
            <person name="Lopez-Perez M."/>
            <person name="De La Torre J.R."/>
            <person name="Picazo A."/>
            <person name="Camacho A."/>
            <person name="Rodriguez-Valera F."/>
        </authorList>
    </citation>
    <scope>NUCLEOTIDE SEQUENCE [LARGE SCALE GENOMIC DNA]</scope>
    <source>
        <strain evidence="11">MED-G57</strain>
    </source>
</reference>
<feature type="domain" description="BPL/LPL catalytic" evidence="10">
    <location>
        <begin position="33"/>
        <end position="212"/>
    </location>
</feature>
<comment type="function">
    <text evidence="4 5 6">Catalyzes the transfer of endogenously produced octanoic acid from octanoyl-acyl-carrier-protein onto the lipoyl domains of lipoate-dependent enzymes. Lipoyl-ACP can also act as a substrate although octanoyl-ACP is likely to be the physiological substrate.</text>
</comment>
<evidence type="ECO:0000256" key="9">
    <source>
        <dbReference type="PIRSR" id="PIRSR016262-3"/>
    </source>
</evidence>
<dbReference type="Proteomes" id="UP000253570">
    <property type="component" value="Unassembled WGS sequence"/>
</dbReference>
<comment type="miscellaneous">
    <text evidence="5">In the reaction, the free carboxyl group of octanoic acid is attached via an amide linkage to the epsilon-amino group of a specific lysine residue of lipoyl domains of lipoate-dependent enzymes.</text>
</comment>
<keyword evidence="2 5" id="KW-0808">Transferase</keyword>
<evidence type="ECO:0000259" key="10">
    <source>
        <dbReference type="PROSITE" id="PS51733"/>
    </source>
</evidence>
<keyword evidence="3 5" id="KW-0012">Acyltransferase</keyword>
<dbReference type="PANTHER" id="PTHR10993">
    <property type="entry name" value="OCTANOYLTRANSFERASE"/>
    <property type="match status" value="1"/>
</dbReference>
<evidence type="ECO:0000256" key="8">
    <source>
        <dbReference type="PIRSR" id="PIRSR016262-2"/>
    </source>
</evidence>
<comment type="similarity">
    <text evidence="5 6">Belongs to the LipB family.</text>
</comment>
<evidence type="ECO:0000256" key="3">
    <source>
        <dbReference type="ARBA" id="ARBA00023315"/>
    </source>
</evidence>
<dbReference type="PANTHER" id="PTHR10993:SF7">
    <property type="entry name" value="LIPOYLTRANSFERASE 2, MITOCHONDRIAL-RELATED"/>
    <property type="match status" value="1"/>
</dbReference>
<dbReference type="PIRSF" id="PIRSF016262">
    <property type="entry name" value="LPLase"/>
    <property type="match status" value="1"/>
</dbReference>
<dbReference type="HAMAP" id="MF_00013">
    <property type="entry name" value="LipB"/>
    <property type="match status" value="1"/>
</dbReference>
<feature type="active site" description="Acyl-thioester intermediate" evidence="5 7">
    <location>
        <position position="174"/>
    </location>
</feature>
<name>A0A368DQL7_9PROT</name>
<feature type="binding site" evidence="5 8">
    <location>
        <begin position="72"/>
        <end position="79"/>
    </location>
    <ligand>
        <name>substrate</name>
    </ligand>
</feature>
<dbReference type="GO" id="GO:0005737">
    <property type="term" value="C:cytoplasm"/>
    <property type="evidence" value="ECO:0007669"/>
    <property type="project" value="UniProtKB-SubCell"/>
</dbReference>
<accession>A0A368DQL7</accession>
<dbReference type="Pfam" id="PF21948">
    <property type="entry name" value="LplA-B_cat"/>
    <property type="match status" value="1"/>
</dbReference>
<evidence type="ECO:0000256" key="1">
    <source>
        <dbReference type="ARBA" id="ARBA00004821"/>
    </source>
</evidence>
<dbReference type="EC" id="2.3.1.181" evidence="5 6"/>
<gene>
    <name evidence="5" type="primary">lipB</name>
    <name evidence="11" type="ORF">DBW71_03160</name>
</gene>
<dbReference type="InterPro" id="IPR020605">
    <property type="entry name" value="Octanoyltransferase_CS"/>
</dbReference>